<reference evidence="1 2" key="1">
    <citation type="submission" date="2012-04" db="EMBL/GenBank/DDBJ databases">
        <authorList>
            <person name="Genoscope - CEA"/>
        </authorList>
    </citation>
    <scope>NUCLEOTIDE SEQUENCE [LARGE SCALE GENOMIC DNA]</scope>
    <source>
        <strain evidence="1 2">9717</strain>
    </source>
</reference>
<proteinExistence type="predicted"/>
<dbReference type="HOGENOM" id="CLU_3429835_0_0_3"/>
<organism evidence="1 2">
    <name type="scientific">Microcystis aeruginosa PCC 9717</name>
    <dbReference type="NCBI Taxonomy" id="1160286"/>
    <lineage>
        <taxon>Bacteria</taxon>
        <taxon>Bacillati</taxon>
        <taxon>Cyanobacteriota</taxon>
        <taxon>Cyanophyceae</taxon>
        <taxon>Oscillatoriophycideae</taxon>
        <taxon>Chroococcales</taxon>
        <taxon>Microcystaceae</taxon>
        <taxon>Microcystis</taxon>
    </lineage>
</organism>
<evidence type="ECO:0000313" key="1">
    <source>
        <dbReference type="EMBL" id="CCH95948.1"/>
    </source>
</evidence>
<comment type="caution">
    <text evidence="1">The sequence shown here is derived from an EMBL/GenBank/DDBJ whole genome shotgun (WGS) entry which is preliminary data.</text>
</comment>
<protein>
    <submittedName>
        <fullName evidence="1">Transposase</fullName>
    </submittedName>
</protein>
<name>I4FJX3_MICAE</name>
<gene>
    <name evidence="1" type="ORF">MICAB_1270003</name>
</gene>
<dbReference type="AlphaFoldDB" id="I4FJX3"/>
<evidence type="ECO:0000313" key="2">
    <source>
        <dbReference type="Proteomes" id="UP000003172"/>
    </source>
</evidence>
<dbReference type="Proteomes" id="UP000003172">
    <property type="component" value="Unassembled WGS sequence"/>
</dbReference>
<sequence>MQAVHQVTNGELLNVDGKT</sequence>
<dbReference type="EMBL" id="CAII01000032">
    <property type="protein sequence ID" value="CCH95948.1"/>
    <property type="molecule type" value="Genomic_DNA"/>
</dbReference>
<accession>I4FJX3</accession>